<dbReference type="PANTHER" id="PTHR38839">
    <property type="entry name" value="TRANSCRIPTIONAL REGULATOR WHID-RELATED"/>
    <property type="match status" value="1"/>
</dbReference>
<evidence type="ECO:0000256" key="12">
    <source>
        <dbReference type="SAM" id="MobiDB-lite"/>
    </source>
</evidence>
<dbReference type="RefSeq" id="WP_165299880.1">
    <property type="nucleotide sequence ID" value="NZ_JAAKZZ010000175.1"/>
</dbReference>
<evidence type="ECO:0000256" key="10">
    <source>
        <dbReference type="ARBA" id="ARBA00023163"/>
    </source>
</evidence>
<feature type="binding site" evidence="11">
    <location>
        <position position="46"/>
    </location>
    <ligand>
        <name>[4Fe-4S] cluster</name>
        <dbReference type="ChEBI" id="CHEBI:49883"/>
    </ligand>
</feature>
<comment type="PTM">
    <text evidence="11">Upon Fe-S cluster removal intramolecular disulfide bonds are formed.</text>
</comment>
<evidence type="ECO:0000256" key="3">
    <source>
        <dbReference type="ARBA" id="ARBA00022485"/>
    </source>
</evidence>
<evidence type="ECO:0000256" key="4">
    <source>
        <dbReference type="ARBA" id="ARBA00022723"/>
    </source>
</evidence>
<keyword evidence="6 11" id="KW-0411">Iron-sulfur</keyword>
<keyword evidence="15" id="KW-1185">Reference proteome</keyword>
<keyword evidence="11" id="KW-0963">Cytoplasm</keyword>
<evidence type="ECO:0000256" key="5">
    <source>
        <dbReference type="ARBA" id="ARBA00023004"/>
    </source>
</evidence>
<feature type="binding site" evidence="11">
    <location>
        <position position="40"/>
    </location>
    <ligand>
        <name>[4Fe-4S] cluster</name>
        <dbReference type="ChEBI" id="CHEBI:49883"/>
    </ligand>
</feature>
<dbReference type="GO" id="GO:0047134">
    <property type="term" value="F:protein-disulfide reductase [NAD(P)H] activity"/>
    <property type="evidence" value="ECO:0007669"/>
    <property type="project" value="TreeGrafter"/>
</dbReference>
<comment type="PTM">
    <text evidence="11">The Fe-S cluster can be nitrosylated by nitric oxide (NO).</text>
</comment>
<evidence type="ECO:0000256" key="6">
    <source>
        <dbReference type="ARBA" id="ARBA00023014"/>
    </source>
</evidence>
<keyword evidence="4 11" id="KW-0479">Metal-binding</keyword>
<dbReference type="GO" id="GO:0003677">
    <property type="term" value="F:DNA binding"/>
    <property type="evidence" value="ECO:0007669"/>
    <property type="project" value="UniProtKB-UniRule"/>
</dbReference>
<dbReference type="AlphaFoldDB" id="A0A6G4WYL7"/>
<keyword evidence="3 11" id="KW-0004">4Fe-4S</keyword>
<feature type="binding site" evidence="11">
    <location>
        <position position="9"/>
    </location>
    <ligand>
        <name>[4Fe-4S] cluster</name>
        <dbReference type="ChEBI" id="CHEBI:49883"/>
    </ligand>
</feature>
<reference evidence="14 15" key="1">
    <citation type="submission" date="2020-02" db="EMBL/GenBank/DDBJ databases">
        <title>Whole-genome analyses of novel actinobacteria.</title>
        <authorList>
            <person name="Sahin N."/>
            <person name="Tatar D."/>
        </authorList>
    </citation>
    <scope>NUCLEOTIDE SEQUENCE [LARGE SCALE GENOMIC DNA]</scope>
    <source>
        <strain evidence="14 15">SB3404</strain>
    </source>
</reference>
<keyword evidence="5 11" id="KW-0408">Iron</keyword>
<evidence type="ECO:0000313" key="15">
    <source>
        <dbReference type="Proteomes" id="UP000477722"/>
    </source>
</evidence>
<keyword evidence="7 11" id="KW-0805">Transcription regulation</keyword>
<dbReference type="InterPro" id="IPR003482">
    <property type="entry name" value="Whib"/>
</dbReference>
<dbReference type="GO" id="GO:0051539">
    <property type="term" value="F:4 iron, 4 sulfur cluster binding"/>
    <property type="evidence" value="ECO:0007669"/>
    <property type="project" value="UniProtKB-UniRule"/>
</dbReference>
<keyword evidence="9 11" id="KW-1015">Disulfide bond</keyword>
<evidence type="ECO:0000259" key="13">
    <source>
        <dbReference type="PROSITE" id="PS51674"/>
    </source>
</evidence>
<evidence type="ECO:0000256" key="9">
    <source>
        <dbReference type="ARBA" id="ARBA00023157"/>
    </source>
</evidence>
<dbReference type="GO" id="GO:0046872">
    <property type="term" value="F:metal ion binding"/>
    <property type="evidence" value="ECO:0007669"/>
    <property type="project" value="UniProtKB-KW"/>
</dbReference>
<name>A0A6G4WYL7_9ACTN</name>
<accession>A0A6G4WYL7</accession>
<keyword evidence="8 11" id="KW-0238">DNA-binding</keyword>
<keyword evidence="10 11" id="KW-0804">Transcription</keyword>
<organism evidence="14 15">
    <name type="scientific">Streptomyces boncukensis</name>
    <dbReference type="NCBI Taxonomy" id="2711219"/>
    <lineage>
        <taxon>Bacteria</taxon>
        <taxon>Bacillati</taxon>
        <taxon>Actinomycetota</taxon>
        <taxon>Actinomycetes</taxon>
        <taxon>Kitasatosporales</taxon>
        <taxon>Streptomycetaceae</taxon>
        <taxon>Streptomyces</taxon>
    </lineage>
</organism>
<feature type="binding site" evidence="11">
    <location>
        <position position="37"/>
    </location>
    <ligand>
        <name>[4Fe-4S] cluster</name>
        <dbReference type="ChEBI" id="CHEBI:49883"/>
    </ligand>
</feature>
<dbReference type="GO" id="GO:0045892">
    <property type="term" value="P:negative regulation of DNA-templated transcription"/>
    <property type="evidence" value="ECO:0007669"/>
    <property type="project" value="TreeGrafter"/>
</dbReference>
<gene>
    <name evidence="11" type="primary">whiB</name>
    <name evidence="14" type="ORF">G5C65_17995</name>
</gene>
<feature type="compositionally biased region" description="Basic and acidic residues" evidence="12">
    <location>
        <begin position="65"/>
        <end position="77"/>
    </location>
</feature>
<comment type="caution">
    <text evidence="14">The sequence shown here is derived from an EMBL/GenBank/DDBJ whole genome shotgun (WGS) entry which is preliminary data.</text>
</comment>
<dbReference type="Pfam" id="PF02467">
    <property type="entry name" value="Whib"/>
    <property type="match status" value="1"/>
</dbReference>
<feature type="domain" description="4Fe-4S Wbl-type" evidence="13">
    <location>
        <begin position="8"/>
        <end position="70"/>
    </location>
</feature>
<protein>
    <recommendedName>
        <fullName evidence="11">Transcriptional regulator WhiB</fullName>
    </recommendedName>
</protein>
<comment type="function">
    <text evidence="11">Acts as a transcriptional regulator. Probably redox-responsive. The apo- but not holo-form probably binds DNA.</text>
</comment>
<evidence type="ECO:0000256" key="8">
    <source>
        <dbReference type="ARBA" id="ARBA00023125"/>
    </source>
</evidence>
<dbReference type="PANTHER" id="PTHR38839:SF6">
    <property type="entry name" value="TRANSCRIPTIONAL REGULATOR WHIB1"/>
    <property type="match status" value="1"/>
</dbReference>
<dbReference type="InterPro" id="IPR034768">
    <property type="entry name" value="4FE4S_WBL"/>
</dbReference>
<evidence type="ECO:0000256" key="7">
    <source>
        <dbReference type="ARBA" id="ARBA00023015"/>
    </source>
</evidence>
<comment type="subcellular location">
    <subcellularLocation>
        <location evidence="1 11">Cytoplasm</location>
    </subcellularLocation>
</comment>
<evidence type="ECO:0000256" key="1">
    <source>
        <dbReference type="ARBA" id="ARBA00004496"/>
    </source>
</evidence>
<sequence>MDWRESAACADEDPDLFFPLGSSGPGLREREQAKRVCSRCPVKAECLEWALRLGGPGGIWGGLDENERAELRERSDGGARGAA</sequence>
<dbReference type="GO" id="GO:0045454">
    <property type="term" value="P:cell redox homeostasis"/>
    <property type="evidence" value="ECO:0007669"/>
    <property type="project" value="TreeGrafter"/>
</dbReference>
<evidence type="ECO:0000256" key="2">
    <source>
        <dbReference type="ARBA" id="ARBA00006597"/>
    </source>
</evidence>
<dbReference type="Proteomes" id="UP000477722">
    <property type="component" value="Unassembled WGS sequence"/>
</dbReference>
<feature type="region of interest" description="Disordered" evidence="12">
    <location>
        <begin position="62"/>
        <end position="83"/>
    </location>
</feature>
<comment type="similarity">
    <text evidence="2 11">Belongs to the WhiB family.</text>
</comment>
<dbReference type="EMBL" id="JAAKZZ010000175">
    <property type="protein sequence ID" value="NGO70208.1"/>
    <property type="molecule type" value="Genomic_DNA"/>
</dbReference>
<dbReference type="PROSITE" id="PS51674">
    <property type="entry name" value="4FE4S_WBL"/>
    <property type="match status" value="1"/>
</dbReference>
<dbReference type="GO" id="GO:0005737">
    <property type="term" value="C:cytoplasm"/>
    <property type="evidence" value="ECO:0007669"/>
    <property type="project" value="UniProtKB-SubCell"/>
</dbReference>
<evidence type="ECO:0000256" key="11">
    <source>
        <dbReference type="HAMAP-Rule" id="MF_01479"/>
    </source>
</evidence>
<proteinExistence type="inferred from homology"/>
<dbReference type="GO" id="GO:0035731">
    <property type="term" value="F:dinitrosyl-iron complex binding"/>
    <property type="evidence" value="ECO:0007669"/>
    <property type="project" value="UniProtKB-UniRule"/>
</dbReference>
<evidence type="ECO:0000313" key="14">
    <source>
        <dbReference type="EMBL" id="NGO70208.1"/>
    </source>
</evidence>
<comment type="cofactor">
    <cofactor evidence="11">
        <name>[4Fe-4S] cluster</name>
        <dbReference type="ChEBI" id="CHEBI:49883"/>
    </cofactor>
    <text evidence="11">Binds 1 [4Fe-4S] cluster per subunit. Following nitrosylation of the [4Fe-4S] cluster binds 1 [4Fe-8(NO)] cluster per subunit.</text>
</comment>
<dbReference type="HAMAP" id="MF_01479">
    <property type="entry name" value="WhiB"/>
    <property type="match status" value="1"/>
</dbReference>